<dbReference type="Proteomes" id="UP000509335">
    <property type="component" value="Chromosome"/>
</dbReference>
<protein>
    <recommendedName>
        <fullName evidence="3">DUF2268 domain-containing protein</fullName>
    </recommendedName>
</protein>
<proteinExistence type="predicted"/>
<reference evidence="1 2" key="1">
    <citation type="submission" date="2020-07" db="EMBL/GenBank/DDBJ databases">
        <title>A bifunctional nitrone conjugated secondary metabolite targeting the ribosome.</title>
        <authorList>
            <person name="Limbrick E.M."/>
            <person name="Graf M."/>
            <person name="Derewacz D.K."/>
            <person name="Nguyen F."/>
            <person name="Spraggins J.M."/>
            <person name="Wieland M."/>
            <person name="Ynigez-Gutierrez A.E."/>
            <person name="Reisman B.J."/>
            <person name="Zinshteyn B."/>
            <person name="McCulloch K."/>
            <person name="Iverson T.M."/>
            <person name="Green R."/>
            <person name="Wilson D.N."/>
            <person name="Bachmann B.O."/>
        </authorList>
    </citation>
    <scope>NUCLEOTIDE SEQUENCE [LARGE SCALE GENOMIC DNA]</scope>
    <source>
        <strain evidence="2">aurantiaca</strain>
    </source>
</reference>
<dbReference type="AlphaFoldDB" id="A0A7H8XVG3"/>
<accession>A0A7H8XVG3</accession>
<sequence length="300" mass="33346">MAAGNPSVRVRDLVPTYLEYARAADDASPARRSELWRSRYLDRHPDVFAAALDRAGEWSGGDDLPAALDRLTETRADLSSRAVRLRAELPDAVCAVAGALGWADDRDPLECVTLVGLHRANGWADRLDGRYALFLAVEQLDNPAEERLLVHHEAAHVVHDRLATIRDWPDHGVAASLLAEGLATEVTTETVAGLPDEAYLWFHRPGYEPWLAECRSRWAEILDRIIADLDATTLDRHAPYFLMRNLPDGGDLPKRCGYLVGLRVVRELRQAHPLPEIARWDLDRAVPKLRRALGALAATA</sequence>
<name>A0A7H8XVG3_9ACTN</name>
<gene>
    <name evidence="1" type="ORF">HXZ27_20820</name>
</gene>
<evidence type="ECO:0000313" key="1">
    <source>
        <dbReference type="EMBL" id="QLD28715.1"/>
    </source>
</evidence>
<evidence type="ECO:0000313" key="2">
    <source>
        <dbReference type="Proteomes" id="UP000509335"/>
    </source>
</evidence>
<dbReference type="EMBL" id="CP058322">
    <property type="protein sequence ID" value="QLD28715.1"/>
    <property type="molecule type" value="Genomic_DNA"/>
</dbReference>
<evidence type="ECO:0008006" key="3">
    <source>
        <dbReference type="Google" id="ProtNLM"/>
    </source>
</evidence>
<organism evidence="1 2">
    <name type="scientific">Micromonospora carbonacea</name>
    <dbReference type="NCBI Taxonomy" id="47853"/>
    <lineage>
        <taxon>Bacteria</taxon>
        <taxon>Bacillati</taxon>
        <taxon>Actinomycetota</taxon>
        <taxon>Actinomycetes</taxon>
        <taxon>Micromonosporales</taxon>
        <taxon>Micromonosporaceae</taxon>
        <taxon>Micromonospora</taxon>
    </lineage>
</organism>
<dbReference type="KEGG" id="mcab:HXZ27_20820"/>